<name>A0ABP9P6D1_9ACTN</name>
<dbReference type="SMART" id="SM01043">
    <property type="entry name" value="BTAD"/>
    <property type="match status" value="1"/>
</dbReference>
<comment type="caution">
    <text evidence="8">The sequence shown here is derived from an EMBL/GenBank/DDBJ whole genome shotgun (WGS) entry which is preliminary data.</text>
</comment>
<accession>A0ABP9P6D1</accession>
<evidence type="ECO:0000256" key="5">
    <source>
        <dbReference type="PROSITE-ProRule" id="PRU01091"/>
    </source>
</evidence>
<dbReference type="CDD" id="cd15831">
    <property type="entry name" value="BTAD"/>
    <property type="match status" value="1"/>
</dbReference>
<dbReference type="SUPFAM" id="SSF52540">
    <property type="entry name" value="P-loop containing nucleoside triphosphate hydrolases"/>
    <property type="match status" value="1"/>
</dbReference>
<evidence type="ECO:0000256" key="4">
    <source>
        <dbReference type="ARBA" id="ARBA00023163"/>
    </source>
</evidence>
<feature type="region of interest" description="Disordered" evidence="6">
    <location>
        <begin position="264"/>
        <end position="292"/>
    </location>
</feature>
<dbReference type="SUPFAM" id="SSF48452">
    <property type="entry name" value="TPR-like"/>
    <property type="match status" value="1"/>
</dbReference>
<dbReference type="SUPFAM" id="SSF46894">
    <property type="entry name" value="C-terminal effector domain of the bipartite response regulators"/>
    <property type="match status" value="1"/>
</dbReference>
<protein>
    <recommendedName>
        <fullName evidence="7">OmpR/PhoB-type domain-containing protein</fullName>
    </recommendedName>
</protein>
<dbReference type="Pfam" id="PF13191">
    <property type="entry name" value="AAA_16"/>
    <property type="match status" value="1"/>
</dbReference>
<dbReference type="InterPro" id="IPR011990">
    <property type="entry name" value="TPR-like_helical_dom_sf"/>
</dbReference>
<evidence type="ECO:0000313" key="8">
    <source>
        <dbReference type="EMBL" id="GAA5141268.1"/>
    </source>
</evidence>
<feature type="compositionally biased region" description="Low complexity" evidence="6">
    <location>
        <begin position="267"/>
        <end position="288"/>
    </location>
</feature>
<dbReference type="PROSITE" id="PS51755">
    <property type="entry name" value="OMPR_PHOB"/>
    <property type="match status" value="1"/>
</dbReference>
<keyword evidence="2" id="KW-0805">Transcription regulation</keyword>
<dbReference type="Gene3D" id="1.25.40.10">
    <property type="entry name" value="Tetratricopeptide repeat domain"/>
    <property type="match status" value="1"/>
</dbReference>
<dbReference type="EMBL" id="BAABKG010000001">
    <property type="protein sequence ID" value="GAA5141268.1"/>
    <property type="molecule type" value="Genomic_DNA"/>
</dbReference>
<dbReference type="RefSeq" id="WP_345453658.1">
    <property type="nucleotide sequence ID" value="NZ_BAABKG010000001.1"/>
</dbReference>
<evidence type="ECO:0000256" key="6">
    <source>
        <dbReference type="SAM" id="MobiDB-lite"/>
    </source>
</evidence>
<dbReference type="InterPro" id="IPR041664">
    <property type="entry name" value="AAA_16"/>
</dbReference>
<dbReference type="InterPro" id="IPR001867">
    <property type="entry name" value="OmpR/PhoB-type_DNA-bd"/>
</dbReference>
<dbReference type="InterPro" id="IPR016032">
    <property type="entry name" value="Sig_transdc_resp-reg_C-effctor"/>
</dbReference>
<keyword evidence="9" id="KW-1185">Reference proteome</keyword>
<comment type="similarity">
    <text evidence="1">Belongs to the AfsR/DnrI/RedD regulatory family.</text>
</comment>
<dbReference type="InterPro" id="IPR036388">
    <property type="entry name" value="WH-like_DNA-bd_sf"/>
</dbReference>
<dbReference type="InterPro" id="IPR051677">
    <property type="entry name" value="AfsR-DnrI-RedD_regulator"/>
</dbReference>
<dbReference type="PANTHER" id="PTHR35807:SF1">
    <property type="entry name" value="TRANSCRIPTIONAL REGULATOR REDD"/>
    <property type="match status" value="1"/>
</dbReference>
<keyword evidence="3 5" id="KW-0238">DNA-binding</keyword>
<dbReference type="Gene3D" id="3.40.50.300">
    <property type="entry name" value="P-loop containing nucleotide triphosphate hydrolases"/>
    <property type="match status" value="1"/>
</dbReference>
<organism evidence="8 9">
    <name type="scientific">Nocardioides marinquilinus</name>
    <dbReference type="NCBI Taxonomy" id="1210400"/>
    <lineage>
        <taxon>Bacteria</taxon>
        <taxon>Bacillati</taxon>
        <taxon>Actinomycetota</taxon>
        <taxon>Actinomycetes</taxon>
        <taxon>Propionibacteriales</taxon>
        <taxon>Nocardioidaceae</taxon>
        <taxon>Nocardioides</taxon>
    </lineage>
</organism>
<keyword evidence="4" id="KW-0804">Transcription</keyword>
<sequence length="1124" mass="117848">MELDVLGPVRVRRDGLDVDLGTPRQRAIVAALALGEGRVVPVDTVVDRVWGTDPPATVTGTLQSYVGGLRRALEPGRRPREAASVLVTEHGGYALRVPLAGRDDVALAEATARARELLRVVPDPLRPTVDATGAGACREALDLLDAALDRWRGTPYADLADDDAVTAERSRLADLRTAADELGVVARLALGDHAAVVPRLEAMTRAHPLHERWWALHAVALVRAGRQADALAALQRLRSVLDDELGVEPSAAVRDLQTAILRQDPDVTGGPPTTAPAAVAPSAPVAGAPGPPTRFRVSPPLPQYALAGREPELARLRLVLDAAASGRSGAAWVTGEAGIGKSRLVHELALEAFARGFTVVTGDCGHTGAPELWPWRQVVTSLEQQRGPLPEPVTGLFEVGLADEFATWEGLASALRTAARRDPLLVVLEDVHDADAPTLRLLQHLVATAAGERLLVVVTRRAGAGDDAVLVPLAAALARRDGVRVDLGGLDEPAASSLVAQATGVPPDSAHVAALRERTAGNPFFLVELARAGDAGGSLADVVGSRLADLPPPARAVLEAAAIIDVRWDEDLVAFMLDLEPADVAAQVTPAVAAGLVVEDDPAGRVFRFTHAVVRDVVRDGLPATVRNGLHARVATVLDERSGLRRVVQRTELARHWALAGKAHAARAWPSVLRAAAQATADSAHVEAMRLIEDARDLQRLDLAAGDRARYELLMLLVDAQRWAGRWEGVAASVDEAVAAAERLGDHELAARAAMSTIEGAVWQVRTWGVVHAPIVAALERAVVRLDEDGAAVGLRARARVALATELYYGGDVERVDALVDEGLGLAESADDLRLLSVVLTGAFSARWRPDTLAWRRAAAERAVTVAVELGDARAQAVALGLRACAALEAGEADMLRDALPAALSLARRLGLVTLEAVLLAAEVPWRLLEGDDATAGTALALLDELAAASGVPNLDRAAAGTAVLAALWQGDAATLEALLRALAEQDDDGLQMGHLASWVLLRVGQTELARAVYPVSGVDLREGSYTTLANACLACELGHGLGDPDLAARGYAVAAPYAGRMASGGSAMAIGPVDGFLAVAALALGDGAAAHRHATAARALGESWGLTRFVTWFDAAWTRALTP</sequence>
<evidence type="ECO:0000259" key="7">
    <source>
        <dbReference type="PROSITE" id="PS51755"/>
    </source>
</evidence>
<dbReference type="Pfam" id="PF00486">
    <property type="entry name" value="Trans_reg_C"/>
    <property type="match status" value="1"/>
</dbReference>
<gene>
    <name evidence="8" type="ORF">GCM10023340_02690</name>
</gene>
<reference evidence="9" key="1">
    <citation type="journal article" date="2019" name="Int. J. Syst. Evol. Microbiol.">
        <title>The Global Catalogue of Microorganisms (GCM) 10K type strain sequencing project: providing services to taxonomists for standard genome sequencing and annotation.</title>
        <authorList>
            <consortium name="The Broad Institute Genomics Platform"/>
            <consortium name="The Broad Institute Genome Sequencing Center for Infectious Disease"/>
            <person name="Wu L."/>
            <person name="Ma J."/>
        </authorList>
    </citation>
    <scope>NUCLEOTIDE SEQUENCE [LARGE SCALE GENOMIC DNA]</scope>
    <source>
        <strain evidence="9">JCM 18459</strain>
    </source>
</reference>
<evidence type="ECO:0000256" key="3">
    <source>
        <dbReference type="ARBA" id="ARBA00023125"/>
    </source>
</evidence>
<feature type="DNA-binding region" description="OmpR/PhoB-type" evidence="5">
    <location>
        <begin position="1"/>
        <end position="97"/>
    </location>
</feature>
<evidence type="ECO:0000256" key="2">
    <source>
        <dbReference type="ARBA" id="ARBA00023015"/>
    </source>
</evidence>
<dbReference type="SMART" id="SM00862">
    <property type="entry name" value="Trans_reg_C"/>
    <property type="match status" value="1"/>
</dbReference>
<dbReference type="InterPro" id="IPR005158">
    <property type="entry name" value="BTAD"/>
</dbReference>
<proteinExistence type="inferred from homology"/>
<dbReference type="CDD" id="cd00383">
    <property type="entry name" value="trans_reg_C"/>
    <property type="match status" value="1"/>
</dbReference>
<evidence type="ECO:0000313" key="9">
    <source>
        <dbReference type="Proteomes" id="UP001500221"/>
    </source>
</evidence>
<dbReference type="Proteomes" id="UP001500221">
    <property type="component" value="Unassembled WGS sequence"/>
</dbReference>
<feature type="domain" description="OmpR/PhoB-type" evidence="7">
    <location>
        <begin position="1"/>
        <end position="97"/>
    </location>
</feature>
<dbReference type="Pfam" id="PF03704">
    <property type="entry name" value="BTAD"/>
    <property type="match status" value="1"/>
</dbReference>
<dbReference type="InterPro" id="IPR027417">
    <property type="entry name" value="P-loop_NTPase"/>
</dbReference>
<evidence type="ECO:0000256" key="1">
    <source>
        <dbReference type="ARBA" id="ARBA00005820"/>
    </source>
</evidence>
<dbReference type="Gene3D" id="1.10.10.10">
    <property type="entry name" value="Winged helix-like DNA-binding domain superfamily/Winged helix DNA-binding domain"/>
    <property type="match status" value="1"/>
</dbReference>
<dbReference type="PANTHER" id="PTHR35807">
    <property type="entry name" value="TRANSCRIPTIONAL REGULATOR REDD-RELATED"/>
    <property type="match status" value="1"/>
</dbReference>